<comment type="caution">
    <text evidence="3">The sequence shown here is derived from an EMBL/GenBank/DDBJ whole genome shotgun (WGS) entry which is preliminary data.</text>
</comment>
<organism evidence="3 4">
    <name type="scientific">Meridianimarinicoccus roseus</name>
    <dbReference type="NCBI Taxonomy" id="2072018"/>
    <lineage>
        <taxon>Bacteria</taxon>
        <taxon>Pseudomonadati</taxon>
        <taxon>Pseudomonadota</taxon>
        <taxon>Alphaproteobacteria</taxon>
        <taxon>Rhodobacterales</taxon>
        <taxon>Paracoccaceae</taxon>
        <taxon>Meridianimarinicoccus</taxon>
    </lineage>
</organism>
<feature type="region of interest" description="Disordered" evidence="1">
    <location>
        <begin position="1"/>
        <end position="25"/>
    </location>
</feature>
<evidence type="ECO:0000313" key="4">
    <source>
        <dbReference type="Proteomes" id="UP000245680"/>
    </source>
</evidence>
<dbReference type="OrthoDB" id="7856966at2"/>
<feature type="compositionally biased region" description="Basic and acidic residues" evidence="1">
    <location>
        <begin position="1"/>
        <end position="14"/>
    </location>
</feature>
<protein>
    <recommendedName>
        <fullName evidence="5">PDZ domain-containing protein</fullName>
    </recommendedName>
</protein>
<sequence length="253" mass="27669">MTDISSRQKDRPQPADEDGTAFLSLDAPGPHGAALGLRPGDLLTAVNGIAVGPSEAHLRARFGKAGTKTRALTFHRGTGCFNVLASRPDLGRWVPLAPEPDVLRQIEREQSGRLYPDHMCNWEVYRNADGFYDLQPLRNSLLALLAAPVWLAQMRLWAPMAVMLAVVLVAIPTGWIMTTLMHVLASIYIWRAGPALFRADRIASGFRPQAIVAAAHERGAHQAYTAFDPKARFVYSVRPARTDEDAVPEATPG</sequence>
<keyword evidence="2" id="KW-0812">Transmembrane</keyword>
<gene>
    <name evidence="3" type="ORF">DKT77_10190</name>
</gene>
<keyword evidence="2" id="KW-0472">Membrane</keyword>
<evidence type="ECO:0000313" key="3">
    <source>
        <dbReference type="EMBL" id="PWR02557.1"/>
    </source>
</evidence>
<dbReference type="SUPFAM" id="SSF50156">
    <property type="entry name" value="PDZ domain-like"/>
    <property type="match status" value="1"/>
</dbReference>
<dbReference type="EMBL" id="QGKU01000033">
    <property type="protein sequence ID" value="PWR02557.1"/>
    <property type="molecule type" value="Genomic_DNA"/>
</dbReference>
<keyword evidence="2" id="KW-1133">Transmembrane helix</keyword>
<dbReference type="AlphaFoldDB" id="A0A2V2LHD2"/>
<evidence type="ECO:0000256" key="2">
    <source>
        <dbReference type="SAM" id="Phobius"/>
    </source>
</evidence>
<dbReference type="InterPro" id="IPR036034">
    <property type="entry name" value="PDZ_sf"/>
</dbReference>
<feature type="transmembrane region" description="Helical" evidence="2">
    <location>
        <begin position="164"/>
        <end position="190"/>
    </location>
</feature>
<evidence type="ECO:0000256" key="1">
    <source>
        <dbReference type="SAM" id="MobiDB-lite"/>
    </source>
</evidence>
<keyword evidence="4" id="KW-1185">Reference proteome</keyword>
<dbReference type="Proteomes" id="UP000245680">
    <property type="component" value="Unassembled WGS sequence"/>
</dbReference>
<reference evidence="3 4" key="1">
    <citation type="submission" date="2018-05" db="EMBL/GenBank/DDBJ databases">
        <title>Rhodobacteraceae gen. nov., sp. nov. isolated from sea water.</title>
        <authorList>
            <person name="Ren Y."/>
        </authorList>
    </citation>
    <scope>NUCLEOTIDE SEQUENCE [LARGE SCALE GENOMIC DNA]</scope>
    <source>
        <strain evidence="3 4">TG-679</strain>
    </source>
</reference>
<evidence type="ECO:0008006" key="5">
    <source>
        <dbReference type="Google" id="ProtNLM"/>
    </source>
</evidence>
<proteinExistence type="predicted"/>
<name>A0A2V2LHD2_9RHOB</name>
<dbReference type="RefSeq" id="WP_109811606.1">
    <property type="nucleotide sequence ID" value="NZ_QGKU01000033.1"/>
</dbReference>
<accession>A0A2V2LHD2</accession>